<organism evidence="9 10">
    <name type="scientific">Natranaerobius thermophilus (strain ATCC BAA-1301 / DSM 18059 / JW/NM-WN-LF)</name>
    <dbReference type="NCBI Taxonomy" id="457570"/>
    <lineage>
        <taxon>Bacteria</taxon>
        <taxon>Bacillati</taxon>
        <taxon>Bacillota</taxon>
        <taxon>Clostridia</taxon>
        <taxon>Natranaerobiales</taxon>
        <taxon>Natranaerobiaceae</taxon>
        <taxon>Natranaerobius</taxon>
    </lineage>
</organism>
<evidence type="ECO:0000256" key="4">
    <source>
        <dbReference type="ARBA" id="ARBA00022801"/>
    </source>
</evidence>
<sequence>MCGRFTLTIDLKEIIENYGFEISYVSQIASNYTPRFNIAPSQAVLAIAAGQKQNRLGYINWGLKAFPKGSPIINARAETLREKKSFAKLVDQRRCLILADGFFEWKKTHQGKEPYYIYLQGKKFFSMAALWNRWKQNGEEYTGCVIITQQAPNYSNLTEIHSRMPLLLTEQGEKEWLYSSNIVLSEIVSESQALMTQKADWHKVSTAVNSYKNDFPEVVEPVS</sequence>
<evidence type="ECO:0000256" key="1">
    <source>
        <dbReference type="ARBA" id="ARBA00008136"/>
    </source>
</evidence>
<accession>B2A6E8</accession>
<evidence type="ECO:0000256" key="8">
    <source>
        <dbReference type="RuleBase" id="RU364100"/>
    </source>
</evidence>
<dbReference type="RefSeq" id="WP_012447048.1">
    <property type="nucleotide sequence ID" value="NC_010718.1"/>
</dbReference>
<dbReference type="InterPro" id="IPR003738">
    <property type="entry name" value="SRAP"/>
</dbReference>
<dbReference type="Proteomes" id="UP000001683">
    <property type="component" value="Chromosome"/>
</dbReference>
<dbReference type="AlphaFoldDB" id="B2A6E8"/>
<evidence type="ECO:0000256" key="5">
    <source>
        <dbReference type="ARBA" id="ARBA00023124"/>
    </source>
</evidence>
<keyword evidence="2 8" id="KW-0645">Protease</keyword>
<evidence type="ECO:0000313" key="10">
    <source>
        <dbReference type="Proteomes" id="UP000001683"/>
    </source>
</evidence>
<dbReference type="Pfam" id="PF02586">
    <property type="entry name" value="SRAP"/>
    <property type="match status" value="1"/>
</dbReference>
<dbReference type="SUPFAM" id="SSF143081">
    <property type="entry name" value="BB1717-like"/>
    <property type="match status" value="1"/>
</dbReference>
<evidence type="ECO:0000256" key="6">
    <source>
        <dbReference type="ARBA" id="ARBA00023125"/>
    </source>
</evidence>
<dbReference type="PANTHER" id="PTHR13604">
    <property type="entry name" value="DC12-RELATED"/>
    <property type="match status" value="1"/>
</dbReference>
<dbReference type="GO" id="GO:0106300">
    <property type="term" value="P:protein-DNA covalent cross-linking repair"/>
    <property type="evidence" value="ECO:0007669"/>
    <property type="project" value="InterPro"/>
</dbReference>
<dbReference type="GO" id="GO:0016829">
    <property type="term" value="F:lyase activity"/>
    <property type="evidence" value="ECO:0007669"/>
    <property type="project" value="UniProtKB-KW"/>
</dbReference>
<dbReference type="GO" id="GO:0006508">
    <property type="term" value="P:proteolysis"/>
    <property type="evidence" value="ECO:0007669"/>
    <property type="project" value="UniProtKB-KW"/>
</dbReference>
<gene>
    <name evidence="9" type="ordered locus">Nther_0567</name>
</gene>
<dbReference type="InParanoid" id="B2A6E8"/>
<evidence type="ECO:0000256" key="7">
    <source>
        <dbReference type="ARBA" id="ARBA00023239"/>
    </source>
</evidence>
<dbReference type="PANTHER" id="PTHR13604:SF0">
    <property type="entry name" value="ABASIC SITE PROCESSING PROTEIN HMCES"/>
    <property type="match status" value="1"/>
</dbReference>
<dbReference type="GO" id="GO:0008233">
    <property type="term" value="F:peptidase activity"/>
    <property type="evidence" value="ECO:0007669"/>
    <property type="project" value="UniProtKB-KW"/>
</dbReference>
<dbReference type="OrthoDB" id="9782620at2"/>
<keyword evidence="6" id="KW-0238">DNA-binding</keyword>
<evidence type="ECO:0000256" key="2">
    <source>
        <dbReference type="ARBA" id="ARBA00022670"/>
    </source>
</evidence>
<name>B2A6E8_NATTJ</name>
<keyword evidence="10" id="KW-1185">Reference proteome</keyword>
<keyword evidence="3" id="KW-0227">DNA damage</keyword>
<dbReference type="Gene3D" id="3.90.1680.10">
    <property type="entry name" value="SOS response associated peptidase-like"/>
    <property type="match status" value="1"/>
</dbReference>
<keyword evidence="7" id="KW-0456">Lyase</keyword>
<comment type="similarity">
    <text evidence="1 8">Belongs to the SOS response-associated peptidase family.</text>
</comment>
<evidence type="ECO:0000313" key="9">
    <source>
        <dbReference type="EMBL" id="ACB84162.1"/>
    </source>
</evidence>
<reference evidence="9 10" key="2">
    <citation type="journal article" date="2011" name="J. Bacteriol.">
        <title>Complete genome sequence of the anaerobic, halophilic alkalithermophile Natranaerobius thermophilus JW/NM-WN-LF.</title>
        <authorList>
            <person name="Zhao B."/>
            <person name="Mesbah N.M."/>
            <person name="Dalin E."/>
            <person name="Goodwin L."/>
            <person name="Nolan M."/>
            <person name="Pitluck S."/>
            <person name="Chertkov O."/>
            <person name="Brettin T.S."/>
            <person name="Han J."/>
            <person name="Larimer F.W."/>
            <person name="Land M.L."/>
            <person name="Hauser L."/>
            <person name="Kyrpides N."/>
            <person name="Wiegel J."/>
        </authorList>
    </citation>
    <scope>NUCLEOTIDE SEQUENCE [LARGE SCALE GENOMIC DNA]</scope>
    <source>
        <strain evidence="10">ATCC BAA-1301 / DSM 18059 / JW/NM-WN-LF</strain>
    </source>
</reference>
<dbReference type="EC" id="3.4.-.-" evidence="8"/>
<dbReference type="EMBL" id="CP001034">
    <property type="protein sequence ID" value="ACB84162.1"/>
    <property type="molecule type" value="Genomic_DNA"/>
</dbReference>
<dbReference type="KEGG" id="nth:Nther_0567"/>
<keyword evidence="4 8" id="KW-0378">Hydrolase</keyword>
<proteinExistence type="inferred from homology"/>
<keyword evidence="5" id="KW-0190">Covalent protein-DNA linkage</keyword>
<protein>
    <recommendedName>
        <fullName evidence="8">Abasic site processing protein</fullName>
        <ecNumber evidence="8">3.4.-.-</ecNumber>
    </recommendedName>
</protein>
<dbReference type="GO" id="GO:0003697">
    <property type="term" value="F:single-stranded DNA binding"/>
    <property type="evidence" value="ECO:0007669"/>
    <property type="project" value="InterPro"/>
</dbReference>
<dbReference type="FunCoup" id="B2A6E8">
    <property type="interactions" value="281"/>
</dbReference>
<dbReference type="InterPro" id="IPR036590">
    <property type="entry name" value="SRAP-like"/>
</dbReference>
<dbReference type="HOGENOM" id="CLU_035990_6_2_9"/>
<dbReference type="eggNOG" id="COG2135">
    <property type="taxonomic scope" value="Bacteria"/>
</dbReference>
<reference evidence="9 10" key="1">
    <citation type="submission" date="2008-04" db="EMBL/GenBank/DDBJ databases">
        <title>Complete sequence of chromosome of Natranaerobius thermophilus JW/NM-WN-LF.</title>
        <authorList>
            <consortium name="US DOE Joint Genome Institute"/>
            <person name="Copeland A."/>
            <person name="Lucas S."/>
            <person name="Lapidus A."/>
            <person name="Glavina del Rio T."/>
            <person name="Dalin E."/>
            <person name="Tice H."/>
            <person name="Bruce D."/>
            <person name="Goodwin L."/>
            <person name="Pitluck S."/>
            <person name="Chertkov O."/>
            <person name="Brettin T."/>
            <person name="Detter J.C."/>
            <person name="Han C."/>
            <person name="Kuske C.R."/>
            <person name="Schmutz J."/>
            <person name="Larimer F."/>
            <person name="Land M."/>
            <person name="Hauser L."/>
            <person name="Kyrpides N."/>
            <person name="Lykidis A."/>
            <person name="Mesbah N.M."/>
            <person name="Wiegel J."/>
        </authorList>
    </citation>
    <scope>NUCLEOTIDE SEQUENCE [LARGE SCALE GENOMIC DNA]</scope>
    <source>
        <strain evidence="10">ATCC BAA-1301 / DSM 18059 / JW/NM-WN-LF</strain>
    </source>
</reference>
<evidence type="ECO:0000256" key="3">
    <source>
        <dbReference type="ARBA" id="ARBA00022763"/>
    </source>
</evidence>